<organism evidence="1 2">
    <name type="scientific">Williamsia sterculiae</name>
    <dbReference type="NCBI Taxonomy" id="1344003"/>
    <lineage>
        <taxon>Bacteria</taxon>
        <taxon>Bacillati</taxon>
        <taxon>Actinomycetota</taxon>
        <taxon>Actinomycetes</taxon>
        <taxon>Mycobacteriales</taxon>
        <taxon>Nocardiaceae</taxon>
        <taxon>Williamsia</taxon>
    </lineage>
</organism>
<keyword evidence="2" id="KW-1185">Reference proteome</keyword>
<dbReference type="EMBL" id="FTNT01000008">
    <property type="protein sequence ID" value="SIS11877.1"/>
    <property type="molecule type" value="Genomic_DNA"/>
</dbReference>
<dbReference type="Proteomes" id="UP000186218">
    <property type="component" value="Unassembled WGS sequence"/>
</dbReference>
<accession>A0A1N7GH09</accession>
<dbReference type="RefSeq" id="WP_159441866.1">
    <property type="nucleotide sequence ID" value="NZ_FTNT01000008.1"/>
</dbReference>
<reference evidence="1 2" key="1">
    <citation type="submission" date="2017-01" db="EMBL/GenBank/DDBJ databases">
        <authorList>
            <person name="Mah S.A."/>
            <person name="Swanson W.J."/>
            <person name="Moy G.W."/>
            <person name="Vacquier V.D."/>
        </authorList>
    </citation>
    <scope>NUCLEOTIDE SEQUENCE [LARGE SCALE GENOMIC DNA]</scope>
    <source>
        <strain evidence="1 2">CPCC 203464</strain>
    </source>
</reference>
<protein>
    <submittedName>
        <fullName evidence="1">Uncharacterized protein</fullName>
    </submittedName>
</protein>
<dbReference type="AlphaFoldDB" id="A0A1N7GH09"/>
<proteinExistence type="predicted"/>
<sequence>MILQLNEQEEQQLVTLVGTSYLHDESGQRAEAEIVAMIAAKVREQVEEQVGG</sequence>
<evidence type="ECO:0000313" key="2">
    <source>
        <dbReference type="Proteomes" id="UP000186218"/>
    </source>
</evidence>
<name>A0A1N7GH09_9NOCA</name>
<evidence type="ECO:0000313" key="1">
    <source>
        <dbReference type="EMBL" id="SIS11877.1"/>
    </source>
</evidence>
<gene>
    <name evidence="1" type="ORF">SAMN05445060_2775</name>
</gene>
<dbReference type="STRING" id="1344003.SAMN05445060_2775"/>